<dbReference type="CDD" id="cd06529">
    <property type="entry name" value="S24_LexA-like"/>
    <property type="match status" value="1"/>
</dbReference>
<evidence type="ECO:0000313" key="6">
    <source>
        <dbReference type="Proteomes" id="UP000198615"/>
    </source>
</evidence>
<gene>
    <name evidence="5" type="ORF">SAMN05660686_04819</name>
</gene>
<comment type="caution">
    <text evidence="5">The sequence shown here is derived from an EMBL/GenBank/DDBJ whole genome shotgun (WGS) entry which is preliminary data.</text>
</comment>
<accession>A0A8G2BMI6</accession>
<feature type="domain" description="Peptidase S24/S26A/S26B/S26C" evidence="4">
    <location>
        <begin position="19"/>
        <end position="139"/>
    </location>
</feature>
<dbReference type="InterPro" id="IPR036286">
    <property type="entry name" value="LexA/Signal_pep-like_sf"/>
</dbReference>
<dbReference type="Pfam" id="PF00717">
    <property type="entry name" value="Peptidase_S24"/>
    <property type="match status" value="1"/>
</dbReference>
<proteinExistence type="predicted"/>
<evidence type="ECO:0000259" key="4">
    <source>
        <dbReference type="Pfam" id="PF00717"/>
    </source>
</evidence>
<dbReference type="SUPFAM" id="SSF51306">
    <property type="entry name" value="LexA/Signal peptidase"/>
    <property type="match status" value="1"/>
</dbReference>
<evidence type="ECO:0000313" key="5">
    <source>
        <dbReference type="EMBL" id="SDG55386.1"/>
    </source>
</evidence>
<dbReference type="InterPro" id="IPR039418">
    <property type="entry name" value="LexA-like"/>
</dbReference>
<evidence type="ECO:0000256" key="3">
    <source>
        <dbReference type="ARBA" id="ARBA00023163"/>
    </source>
</evidence>
<protein>
    <submittedName>
        <fullName evidence="5">Peptidase S24-like</fullName>
    </submittedName>
</protein>
<keyword evidence="6" id="KW-1185">Reference proteome</keyword>
<dbReference type="AlphaFoldDB" id="A0A8G2BMI6"/>
<keyword evidence="2" id="KW-0238">DNA-binding</keyword>
<dbReference type="GO" id="GO:0003677">
    <property type="term" value="F:DNA binding"/>
    <property type="evidence" value="ECO:0007669"/>
    <property type="project" value="UniProtKB-KW"/>
</dbReference>
<dbReference type="EMBL" id="FNBW01000022">
    <property type="protein sequence ID" value="SDG55386.1"/>
    <property type="molecule type" value="Genomic_DNA"/>
</dbReference>
<dbReference type="PANTHER" id="PTHR40661">
    <property type="match status" value="1"/>
</dbReference>
<dbReference type="Gene3D" id="2.10.109.10">
    <property type="entry name" value="Umud Fragment, subunit A"/>
    <property type="match status" value="1"/>
</dbReference>
<evidence type="ECO:0000256" key="1">
    <source>
        <dbReference type="ARBA" id="ARBA00023015"/>
    </source>
</evidence>
<organism evidence="5 6">
    <name type="scientific">Thalassobaculum litoreum DSM 18839</name>
    <dbReference type="NCBI Taxonomy" id="1123362"/>
    <lineage>
        <taxon>Bacteria</taxon>
        <taxon>Pseudomonadati</taxon>
        <taxon>Pseudomonadota</taxon>
        <taxon>Alphaproteobacteria</taxon>
        <taxon>Rhodospirillales</taxon>
        <taxon>Thalassobaculaceae</taxon>
        <taxon>Thalassobaculum</taxon>
    </lineage>
</organism>
<keyword evidence="1" id="KW-0805">Transcription regulation</keyword>
<keyword evidence="3" id="KW-0804">Transcription</keyword>
<name>A0A8G2BMI6_9PROT</name>
<dbReference type="PANTHER" id="PTHR40661:SF3">
    <property type="entry name" value="FELS-1 PROPHAGE TRANSCRIPTIONAL REGULATOR"/>
    <property type="match status" value="1"/>
</dbReference>
<sequence>MIEHTESDEVVLIPRYDAALAAGAGSFNERARLLDHIPFTRNFITHKLGRNSADGLVILEARGDSMEPTIGDGDLVLLDQHRREPRDGIVAFALGDTAFIKRLRFTFDGVDLISDNRDLYEPEHLSRQRAEELVIIGRVRWVGRMF</sequence>
<evidence type="ECO:0000256" key="2">
    <source>
        <dbReference type="ARBA" id="ARBA00023125"/>
    </source>
</evidence>
<dbReference type="Proteomes" id="UP000198615">
    <property type="component" value="Unassembled WGS sequence"/>
</dbReference>
<dbReference type="InterPro" id="IPR015927">
    <property type="entry name" value="Peptidase_S24_S26A/B/C"/>
</dbReference>
<reference evidence="5 6" key="1">
    <citation type="submission" date="2016-10" db="EMBL/GenBank/DDBJ databases">
        <authorList>
            <person name="Varghese N."/>
            <person name="Submissions S."/>
        </authorList>
    </citation>
    <scope>NUCLEOTIDE SEQUENCE [LARGE SCALE GENOMIC DNA]</scope>
    <source>
        <strain evidence="5 6">DSM 18839</strain>
    </source>
</reference>